<feature type="compositionally biased region" description="Acidic residues" evidence="2">
    <location>
        <begin position="425"/>
        <end position="442"/>
    </location>
</feature>
<dbReference type="InterPro" id="IPR050922">
    <property type="entry name" value="LytR/CpsA/Psr_CW_biosynth"/>
</dbReference>
<feature type="compositionally biased region" description="Polar residues" evidence="2">
    <location>
        <begin position="447"/>
        <end position="474"/>
    </location>
</feature>
<organism evidence="5 6">
    <name type="scientific">Pseudoclavibacter endophyticus</name>
    <dbReference type="NCBI Taxonomy" id="1778590"/>
    <lineage>
        <taxon>Bacteria</taxon>
        <taxon>Bacillati</taxon>
        <taxon>Actinomycetota</taxon>
        <taxon>Actinomycetes</taxon>
        <taxon>Micrococcales</taxon>
        <taxon>Microbacteriaceae</taxon>
        <taxon>Pseudoclavibacter</taxon>
    </lineage>
</organism>
<name>A0A6H9WRL0_9MICO</name>
<proteinExistence type="inferred from homology"/>
<dbReference type="NCBIfam" id="TIGR00350">
    <property type="entry name" value="lytR_cpsA_psr"/>
    <property type="match status" value="1"/>
</dbReference>
<dbReference type="InterPro" id="IPR004474">
    <property type="entry name" value="LytR_CpsA_psr"/>
</dbReference>
<protein>
    <submittedName>
        <fullName evidence="5">LytR family transcriptional regulator</fullName>
    </submittedName>
</protein>
<comment type="caution">
    <text evidence="5">The sequence shown here is derived from an EMBL/GenBank/DDBJ whole genome shotgun (WGS) entry which is preliminary data.</text>
</comment>
<gene>
    <name evidence="5" type="ORF">F8O04_01360</name>
</gene>
<dbReference type="Gene3D" id="3.40.630.190">
    <property type="entry name" value="LCP protein"/>
    <property type="match status" value="1"/>
</dbReference>
<sequence length="474" mass="49231">MSFDGQSPGHRGPQRRGDAEGGAHFSSRAERRHAQAAAGAVSARESDRDRDRPSLRYGNRSIARHGKLPVTSPARTIGKGVGIVASVLVLAMVVVGSVAFVRLWSALGDRPTIDETPPPALAQIEGGANVLLIGSDSRIGQGEEFGEGTEEASGVLNDVNILIHMSEDQSSVTAISIPRDTVVDTPGCTNDNGDWIEEKYDVAFNSILSEGGMACVVAAAEAMSGVDVQYAAMVQFRGVIEMSNAVGGVEVCVANEISDDYVGLYLEPGMHSLQGENALKFLRSRHGVGDGSDLARISSQQVFLSALIREVQSANTLTNPGKLYGLATAVTNNMTLSSSLDIDTLIGFASALGKIDPAEIVFAQLPVAESWQAGKVEPLEPDASHMWELILNDQPIAVETPNEVGPDETGGADGADGVDGADGTDGVEDPGVADDSAVDGNDDSAATGGSTPIPTPVPTLQGQTAAQETCSNVN</sequence>
<dbReference type="AlphaFoldDB" id="A0A6H9WRL0"/>
<comment type="similarity">
    <text evidence="1">Belongs to the LytR/CpsA/Psr (LCP) family.</text>
</comment>
<dbReference type="PANTHER" id="PTHR33392">
    <property type="entry name" value="POLYISOPRENYL-TEICHOIC ACID--PEPTIDOGLYCAN TEICHOIC ACID TRANSFERASE TAGU"/>
    <property type="match status" value="1"/>
</dbReference>
<feature type="compositionally biased region" description="Basic and acidic residues" evidence="2">
    <location>
        <begin position="15"/>
        <end position="33"/>
    </location>
</feature>
<evidence type="ECO:0000256" key="2">
    <source>
        <dbReference type="SAM" id="MobiDB-lite"/>
    </source>
</evidence>
<feature type="compositionally biased region" description="Basic and acidic residues" evidence="2">
    <location>
        <begin position="44"/>
        <end position="54"/>
    </location>
</feature>
<feature type="domain" description="Cell envelope-related transcriptional attenuator" evidence="4">
    <location>
        <begin position="157"/>
        <end position="312"/>
    </location>
</feature>
<dbReference type="OrthoDB" id="9782542at2"/>
<feature type="transmembrane region" description="Helical" evidence="3">
    <location>
        <begin position="81"/>
        <end position="104"/>
    </location>
</feature>
<feature type="region of interest" description="Disordered" evidence="2">
    <location>
        <begin position="1"/>
        <end position="62"/>
    </location>
</feature>
<evidence type="ECO:0000313" key="5">
    <source>
        <dbReference type="EMBL" id="KAB1648970.1"/>
    </source>
</evidence>
<keyword evidence="6" id="KW-1185">Reference proteome</keyword>
<dbReference type="EMBL" id="WBJY01000001">
    <property type="protein sequence ID" value="KAB1648970.1"/>
    <property type="molecule type" value="Genomic_DNA"/>
</dbReference>
<reference evidence="5 6" key="1">
    <citation type="submission" date="2019-09" db="EMBL/GenBank/DDBJ databases">
        <title>Phylogeny of genus Pseudoclavibacter and closely related genus.</title>
        <authorList>
            <person name="Li Y."/>
        </authorList>
    </citation>
    <scope>NUCLEOTIDE SEQUENCE [LARGE SCALE GENOMIC DNA]</scope>
    <source>
        <strain evidence="5 6">EGI 60007</strain>
    </source>
</reference>
<keyword evidence="3" id="KW-0472">Membrane</keyword>
<dbReference type="PANTHER" id="PTHR33392:SF6">
    <property type="entry name" value="POLYISOPRENYL-TEICHOIC ACID--PEPTIDOGLYCAN TEICHOIC ACID TRANSFERASE TAGU"/>
    <property type="match status" value="1"/>
</dbReference>
<keyword evidence="3" id="KW-1133">Transmembrane helix</keyword>
<evidence type="ECO:0000313" key="6">
    <source>
        <dbReference type="Proteomes" id="UP000431744"/>
    </source>
</evidence>
<dbReference type="Proteomes" id="UP000431744">
    <property type="component" value="Unassembled WGS sequence"/>
</dbReference>
<dbReference type="RefSeq" id="WP_158027523.1">
    <property type="nucleotide sequence ID" value="NZ_BMHG01000001.1"/>
</dbReference>
<evidence type="ECO:0000256" key="3">
    <source>
        <dbReference type="SAM" id="Phobius"/>
    </source>
</evidence>
<evidence type="ECO:0000256" key="1">
    <source>
        <dbReference type="ARBA" id="ARBA00006068"/>
    </source>
</evidence>
<keyword evidence="3" id="KW-0812">Transmembrane</keyword>
<evidence type="ECO:0000259" key="4">
    <source>
        <dbReference type="Pfam" id="PF03816"/>
    </source>
</evidence>
<accession>A0A6H9WRL0</accession>
<dbReference type="Pfam" id="PF03816">
    <property type="entry name" value="LytR_cpsA_psr"/>
    <property type="match status" value="1"/>
</dbReference>
<feature type="region of interest" description="Disordered" evidence="2">
    <location>
        <begin position="399"/>
        <end position="474"/>
    </location>
</feature>